<sequence>MGVISSFVYIALFSLPGAADYMSAESAPIYPDAIASASSTLRGSYITARTMQHLAQAVPALCPSPLDSGTSRYKVHATKYQ</sequence>
<evidence type="ECO:0000256" key="1">
    <source>
        <dbReference type="SAM" id="SignalP"/>
    </source>
</evidence>
<keyword evidence="1" id="KW-0732">Signal</keyword>
<evidence type="ECO:0000313" key="2">
    <source>
        <dbReference type="EMBL" id="TFK47634.1"/>
    </source>
</evidence>
<dbReference type="AlphaFoldDB" id="A0A5C3MQT0"/>
<dbReference type="EMBL" id="ML213523">
    <property type="protein sequence ID" value="TFK47634.1"/>
    <property type="molecule type" value="Genomic_DNA"/>
</dbReference>
<dbReference type="Proteomes" id="UP000305948">
    <property type="component" value="Unassembled WGS sequence"/>
</dbReference>
<keyword evidence="3" id="KW-1185">Reference proteome</keyword>
<gene>
    <name evidence="2" type="ORF">OE88DRAFT_1665887</name>
</gene>
<feature type="signal peptide" evidence="1">
    <location>
        <begin position="1"/>
        <end position="19"/>
    </location>
</feature>
<reference evidence="2 3" key="1">
    <citation type="journal article" date="2019" name="Nat. Ecol. Evol.">
        <title>Megaphylogeny resolves global patterns of mushroom evolution.</title>
        <authorList>
            <person name="Varga T."/>
            <person name="Krizsan K."/>
            <person name="Foldi C."/>
            <person name="Dima B."/>
            <person name="Sanchez-Garcia M."/>
            <person name="Sanchez-Ramirez S."/>
            <person name="Szollosi G.J."/>
            <person name="Szarkandi J.G."/>
            <person name="Papp V."/>
            <person name="Albert L."/>
            <person name="Andreopoulos W."/>
            <person name="Angelini C."/>
            <person name="Antonin V."/>
            <person name="Barry K.W."/>
            <person name="Bougher N.L."/>
            <person name="Buchanan P."/>
            <person name="Buyck B."/>
            <person name="Bense V."/>
            <person name="Catcheside P."/>
            <person name="Chovatia M."/>
            <person name="Cooper J."/>
            <person name="Damon W."/>
            <person name="Desjardin D."/>
            <person name="Finy P."/>
            <person name="Geml J."/>
            <person name="Haridas S."/>
            <person name="Hughes K."/>
            <person name="Justo A."/>
            <person name="Karasinski D."/>
            <person name="Kautmanova I."/>
            <person name="Kiss B."/>
            <person name="Kocsube S."/>
            <person name="Kotiranta H."/>
            <person name="LaButti K.M."/>
            <person name="Lechner B.E."/>
            <person name="Liimatainen K."/>
            <person name="Lipzen A."/>
            <person name="Lukacs Z."/>
            <person name="Mihaltcheva S."/>
            <person name="Morgado L.N."/>
            <person name="Niskanen T."/>
            <person name="Noordeloos M.E."/>
            <person name="Ohm R.A."/>
            <person name="Ortiz-Santana B."/>
            <person name="Ovrebo C."/>
            <person name="Racz N."/>
            <person name="Riley R."/>
            <person name="Savchenko A."/>
            <person name="Shiryaev A."/>
            <person name="Soop K."/>
            <person name="Spirin V."/>
            <person name="Szebenyi C."/>
            <person name="Tomsovsky M."/>
            <person name="Tulloss R.E."/>
            <person name="Uehling J."/>
            <person name="Grigoriev I.V."/>
            <person name="Vagvolgyi C."/>
            <person name="Papp T."/>
            <person name="Martin F.M."/>
            <person name="Miettinen O."/>
            <person name="Hibbett D.S."/>
            <person name="Nagy L.G."/>
        </authorList>
    </citation>
    <scope>NUCLEOTIDE SEQUENCE [LARGE SCALE GENOMIC DNA]</scope>
    <source>
        <strain evidence="2 3">OMC1185</strain>
    </source>
</reference>
<evidence type="ECO:0000313" key="3">
    <source>
        <dbReference type="Proteomes" id="UP000305948"/>
    </source>
</evidence>
<name>A0A5C3MQT0_9AGAM</name>
<protein>
    <submittedName>
        <fullName evidence="2">Uncharacterized protein</fullName>
    </submittedName>
</protein>
<feature type="chain" id="PRO_5023083458" evidence="1">
    <location>
        <begin position="20"/>
        <end position="81"/>
    </location>
</feature>
<accession>A0A5C3MQT0</accession>
<proteinExistence type="predicted"/>
<organism evidence="2 3">
    <name type="scientific">Heliocybe sulcata</name>
    <dbReference type="NCBI Taxonomy" id="5364"/>
    <lineage>
        <taxon>Eukaryota</taxon>
        <taxon>Fungi</taxon>
        <taxon>Dikarya</taxon>
        <taxon>Basidiomycota</taxon>
        <taxon>Agaricomycotina</taxon>
        <taxon>Agaricomycetes</taxon>
        <taxon>Gloeophyllales</taxon>
        <taxon>Gloeophyllaceae</taxon>
        <taxon>Heliocybe</taxon>
    </lineage>
</organism>